<dbReference type="EMBL" id="CAJRST010003335">
    <property type="protein sequence ID" value="CAG5867056.1"/>
    <property type="molecule type" value="Genomic_DNA"/>
</dbReference>
<name>A0A8S4AMV0_9TELE</name>
<evidence type="ECO:0000313" key="2">
    <source>
        <dbReference type="EMBL" id="CAG5867056.1"/>
    </source>
</evidence>
<sequence>MTRAGRQLHLQPSAPLTEWQSNAALWMKPCLIPSWMQSQTDTHTLRWTAPPPRAGPAPGKAHNASTKRSGSKALPGSASPRGPAHHRQEGRSPLKRLTTTGCQKEEWGGTTGGKLRSSSGRNVDLLACRCKTI</sequence>
<gene>
    <name evidence="2" type="ORF">MMEN_LOCUS3862</name>
</gene>
<comment type="caution">
    <text evidence="2">The sequence shown here is derived from an EMBL/GenBank/DDBJ whole genome shotgun (WGS) entry which is preliminary data.</text>
</comment>
<proteinExistence type="predicted"/>
<accession>A0A8S4AMV0</accession>
<organism evidence="2 3">
    <name type="scientific">Menidia menidia</name>
    <name type="common">Atlantic silverside</name>
    <dbReference type="NCBI Taxonomy" id="238744"/>
    <lineage>
        <taxon>Eukaryota</taxon>
        <taxon>Metazoa</taxon>
        <taxon>Chordata</taxon>
        <taxon>Craniata</taxon>
        <taxon>Vertebrata</taxon>
        <taxon>Euteleostomi</taxon>
        <taxon>Actinopterygii</taxon>
        <taxon>Neopterygii</taxon>
        <taxon>Teleostei</taxon>
        <taxon>Neoteleostei</taxon>
        <taxon>Acanthomorphata</taxon>
        <taxon>Ovalentaria</taxon>
        <taxon>Atherinomorphae</taxon>
        <taxon>Atheriniformes</taxon>
        <taxon>Atherinopsidae</taxon>
        <taxon>Menidiinae</taxon>
        <taxon>Menidia</taxon>
    </lineage>
</organism>
<reference evidence="2" key="1">
    <citation type="submission" date="2021-05" db="EMBL/GenBank/DDBJ databases">
        <authorList>
            <person name="Tigano A."/>
        </authorList>
    </citation>
    <scope>NUCLEOTIDE SEQUENCE</scope>
</reference>
<dbReference type="AlphaFoldDB" id="A0A8S4AMV0"/>
<evidence type="ECO:0000313" key="3">
    <source>
        <dbReference type="Proteomes" id="UP000677803"/>
    </source>
</evidence>
<dbReference type="Proteomes" id="UP000677803">
    <property type="component" value="Unassembled WGS sequence"/>
</dbReference>
<keyword evidence="3" id="KW-1185">Reference proteome</keyword>
<feature type="region of interest" description="Disordered" evidence="1">
    <location>
        <begin position="40"/>
        <end position="118"/>
    </location>
</feature>
<protein>
    <submittedName>
        <fullName evidence="2">(Atlantic silverside) hypothetical protein</fullName>
    </submittedName>
</protein>
<evidence type="ECO:0000256" key="1">
    <source>
        <dbReference type="SAM" id="MobiDB-lite"/>
    </source>
</evidence>